<comment type="function">
    <text evidence="1">Involved in endocytosis.</text>
</comment>
<sequence>MIQVLSALRQYELLSNIYERAMKFANDDRYIWFQFALTLICHGRWVRASRILSQCLAIDRHDENTIIEHLIAAQIEIEQLGQYDEGLVESDLV</sequence>
<dbReference type="SUPFAM" id="SSF48452">
    <property type="entry name" value="TPR-like"/>
    <property type="match status" value="1"/>
</dbReference>
<dbReference type="GO" id="GO:0046854">
    <property type="term" value="P:phosphatidylinositol phosphate biosynthetic process"/>
    <property type="evidence" value="ECO:0007669"/>
    <property type="project" value="TreeGrafter"/>
</dbReference>
<comment type="similarity">
    <text evidence="2">Belongs to the YPP1 family.</text>
</comment>
<reference evidence="5" key="1">
    <citation type="submission" date="2017-02" db="UniProtKB">
        <authorList>
            <consortium name="WormBaseParasite"/>
        </authorList>
    </citation>
    <scope>IDENTIFICATION</scope>
</reference>
<dbReference type="InterPro" id="IPR011990">
    <property type="entry name" value="TPR-like_helical_dom_sf"/>
</dbReference>
<name>A0A0M3JKW1_ANISI</name>
<proteinExistence type="inferred from homology"/>
<evidence type="ECO:0000313" key="4">
    <source>
        <dbReference type="Proteomes" id="UP000267096"/>
    </source>
</evidence>
<dbReference type="PANTHER" id="PTHR23083:SF464">
    <property type="entry name" value="TETRATRICOPEPTIDE REPEAT DOMAIN 7, ISOFORM A"/>
    <property type="match status" value="1"/>
</dbReference>
<dbReference type="InterPro" id="IPR051722">
    <property type="entry name" value="Endocytosis_PI4K-reg_protein"/>
</dbReference>
<evidence type="ECO:0000256" key="1">
    <source>
        <dbReference type="ARBA" id="ARBA00002550"/>
    </source>
</evidence>
<accession>A0A0M3JKW1</accession>
<organism evidence="5">
    <name type="scientific">Anisakis simplex</name>
    <name type="common">Herring worm</name>
    <dbReference type="NCBI Taxonomy" id="6269"/>
    <lineage>
        <taxon>Eukaryota</taxon>
        <taxon>Metazoa</taxon>
        <taxon>Ecdysozoa</taxon>
        <taxon>Nematoda</taxon>
        <taxon>Chromadorea</taxon>
        <taxon>Rhabditida</taxon>
        <taxon>Spirurina</taxon>
        <taxon>Ascaridomorpha</taxon>
        <taxon>Ascaridoidea</taxon>
        <taxon>Anisakidae</taxon>
        <taxon>Anisakis</taxon>
        <taxon>Anisakis simplex complex</taxon>
    </lineage>
</organism>
<reference evidence="3 4" key="2">
    <citation type="submission" date="2018-11" db="EMBL/GenBank/DDBJ databases">
        <authorList>
            <consortium name="Pathogen Informatics"/>
        </authorList>
    </citation>
    <scope>NUCLEOTIDE SEQUENCE [LARGE SCALE GENOMIC DNA]</scope>
</reference>
<dbReference type="EMBL" id="UYRR01020782">
    <property type="protein sequence ID" value="VDK30650.1"/>
    <property type="molecule type" value="Genomic_DNA"/>
</dbReference>
<protein>
    <submittedName>
        <fullName evidence="5">TPR_REGION domain-containing protein</fullName>
    </submittedName>
</protein>
<evidence type="ECO:0000313" key="3">
    <source>
        <dbReference type="EMBL" id="VDK30650.1"/>
    </source>
</evidence>
<evidence type="ECO:0000313" key="5">
    <source>
        <dbReference type="WBParaSite" id="ASIM_0000828701-mRNA-1"/>
    </source>
</evidence>
<evidence type="ECO:0000256" key="2">
    <source>
        <dbReference type="ARBA" id="ARBA00038251"/>
    </source>
</evidence>
<dbReference type="OrthoDB" id="5853563at2759"/>
<dbReference type="GO" id="GO:0005886">
    <property type="term" value="C:plasma membrane"/>
    <property type="evidence" value="ECO:0007669"/>
    <property type="project" value="TreeGrafter"/>
</dbReference>
<gene>
    <name evidence="3" type="ORF">ASIM_LOCUS8042</name>
</gene>
<dbReference type="GO" id="GO:0072659">
    <property type="term" value="P:protein localization to plasma membrane"/>
    <property type="evidence" value="ECO:0007669"/>
    <property type="project" value="TreeGrafter"/>
</dbReference>
<dbReference type="PANTHER" id="PTHR23083">
    <property type="entry name" value="TETRATRICOPEPTIDE REPEAT PROTEIN, TPR"/>
    <property type="match status" value="1"/>
</dbReference>
<keyword evidence="4" id="KW-1185">Reference proteome</keyword>
<dbReference type="Gene3D" id="1.25.40.10">
    <property type="entry name" value="Tetratricopeptide repeat domain"/>
    <property type="match status" value="1"/>
</dbReference>
<dbReference type="AlphaFoldDB" id="A0A0M3JKW1"/>
<dbReference type="Proteomes" id="UP000267096">
    <property type="component" value="Unassembled WGS sequence"/>
</dbReference>
<dbReference type="WBParaSite" id="ASIM_0000828701-mRNA-1">
    <property type="protein sequence ID" value="ASIM_0000828701-mRNA-1"/>
    <property type="gene ID" value="ASIM_0000828701"/>
</dbReference>